<dbReference type="InterPro" id="IPR009057">
    <property type="entry name" value="Homeodomain-like_sf"/>
</dbReference>
<dbReference type="PROSITE" id="PS50977">
    <property type="entry name" value="HTH_TETR_2"/>
    <property type="match status" value="1"/>
</dbReference>
<organism evidence="5 6">
    <name type="scientific">Gordonia pseudamarae</name>
    <dbReference type="NCBI Taxonomy" id="2831662"/>
    <lineage>
        <taxon>Bacteria</taxon>
        <taxon>Bacillati</taxon>
        <taxon>Actinomycetota</taxon>
        <taxon>Actinomycetes</taxon>
        <taxon>Mycobacteriales</taxon>
        <taxon>Gordoniaceae</taxon>
        <taxon>Gordonia</taxon>
    </lineage>
</organism>
<evidence type="ECO:0000256" key="1">
    <source>
        <dbReference type="ARBA" id="ARBA00023125"/>
    </source>
</evidence>
<gene>
    <name evidence="5" type="ORF">GII31_02340</name>
</gene>
<dbReference type="PANTHER" id="PTHR43479">
    <property type="entry name" value="ACREF/ENVCD OPERON REPRESSOR-RELATED"/>
    <property type="match status" value="1"/>
</dbReference>
<evidence type="ECO:0000313" key="6">
    <source>
        <dbReference type="Proteomes" id="UP001059836"/>
    </source>
</evidence>
<dbReference type="InterPro" id="IPR050624">
    <property type="entry name" value="HTH-type_Tx_Regulator"/>
</dbReference>
<feature type="region of interest" description="Disordered" evidence="3">
    <location>
        <begin position="1"/>
        <end position="23"/>
    </location>
</feature>
<dbReference type="RefSeq" id="WP_260840256.1">
    <property type="nucleotide sequence ID" value="NZ_CP045809.1"/>
</dbReference>
<dbReference type="Proteomes" id="UP001059836">
    <property type="component" value="Chromosome"/>
</dbReference>
<dbReference type="Pfam" id="PF00440">
    <property type="entry name" value="TetR_N"/>
    <property type="match status" value="1"/>
</dbReference>
<dbReference type="Gene3D" id="1.10.357.10">
    <property type="entry name" value="Tetracycline Repressor, domain 2"/>
    <property type="match status" value="1"/>
</dbReference>
<dbReference type="Gene3D" id="1.10.10.60">
    <property type="entry name" value="Homeodomain-like"/>
    <property type="match status" value="1"/>
</dbReference>
<dbReference type="SUPFAM" id="SSF46689">
    <property type="entry name" value="Homeodomain-like"/>
    <property type="match status" value="1"/>
</dbReference>
<feature type="domain" description="HTH tetR-type" evidence="4">
    <location>
        <begin position="41"/>
        <end position="101"/>
    </location>
</feature>
<evidence type="ECO:0000259" key="4">
    <source>
        <dbReference type="PROSITE" id="PS50977"/>
    </source>
</evidence>
<dbReference type="InterPro" id="IPR041347">
    <property type="entry name" value="MftR_C"/>
</dbReference>
<feature type="compositionally biased region" description="Basic and acidic residues" evidence="3">
    <location>
        <begin position="1"/>
        <end position="17"/>
    </location>
</feature>
<dbReference type="Pfam" id="PF17754">
    <property type="entry name" value="TetR_C_14"/>
    <property type="match status" value="1"/>
</dbReference>
<evidence type="ECO:0000313" key="5">
    <source>
        <dbReference type="EMBL" id="QHN33916.1"/>
    </source>
</evidence>
<name>A0ABX6IDG0_9ACTN</name>
<evidence type="ECO:0000256" key="2">
    <source>
        <dbReference type="PROSITE-ProRule" id="PRU00335"/>
    </source>
</evidence>
<protein>
    <submittedName>
        <fullName evidence="5">TetR family transcriptional regulator</fullName>
    </submittedName>
</protein>
<proteinExistence type="predicted"/>
<feature type="DNA-binding region" description="H-T-H motif" evidence="2">
    <location>
        <begin position="64"/>
        <end position="83"/>
    </location>
</feature>
<accession>A0ABX6IDG0</accession>
<sequence>MAASPRRESEGGRRADNDTTATPVLAGEDRRTVGLREKHKIRTRNAIREAAMRLFQEQAYVRTTVEQIAREAEVSHTTFFRYFASKEQVVLNDDLRDAKNDVIAAIPPGLSHFDFVRELIRSIYLLAKNDPWTSNPERMRLIQTEPTLRVSQQLESDRAIYDTIGMMADYLGVDPENPRLRVFAAAVGGVMFHLANERGDHWDDSILTALLDAIDLLEQGLPL</sequence>
<dbReference type="PRINTS" id="PR00455">
    <property type="entry name" value="HTHTETR"/>
</dbReference>
<keyword evidence="6" id="KW-1185">Reference proteome</keyword>
<reference evidence="5" key="1">
    <citation type="journal article" date="2021" name="Nat. Microbiol.">
        <title>Cocultivation of an ultrasmall environmental parasitic bacterium with lytic ability against bacteria associated with wastewater foams.</title>
        <authorList>
            <person name="Batinovic S."/>
            <person name="Rose J.J.A."/>
            <person name="Ratcliffe J."/>
            <person name="Seviour R.J."/>
            <person name="Petrovski S."/>
        </authorList>
    </citation>
    <scope>NUCLEOTIDE SEQUENCE</scope>
    <source>
        <strain evidence="5">CON9</strain>
    </source>
</reference>
<dbReference type="EMBL" id="CP045809">
    <property type="protein sequence ID" value="QHN33916.1"/>
    <property type="molecule type" value="Genomic_DNA"/>
</dbReference>
<evidence type="ECO:0000256" key="3">
    <source>
        <dbReference type="SAM" id="MobiDB-lite"/>
    </source>
</evidence>
<dbReference type="InterPro" id="IPR001647">
    <property type="entry name" value="HTH_TetR"/>
</dbReference>
<dbReference type="PANTHER" id="PTHR43479:SF11">
    <property type="entry name" value="ACREF_ENVCD OPERON REPRESSOR-RELATED"/>
    <property type="match status" value="1"/>
</dbReference>
<keyword evidence="1 2" id="KW-0238">DNA-binding</keyword>